<dbReference type="Pfam" id="PF01381">
    <property type="entry name" value="HTH_3"/>
    <property type="match status" value="1"/>
</dbReference>
<keyword evidence="3" id="KW-1185">Reference proteome</keyword>
<protein>
    <submittedName>
        <fullName evidence="2">HTH-type transcriptional regulator/antitoxin HipB</fullName>
    </submittedName>
</protein>
<dbReference type="AlphaFoldDB" id="A0A7W8JQF8"/>
<comment type="caution">
    <text evidence="2">The sequence shown here is derived from an EMBL/GenBank/DDBJ whole genome shotgun (WGS) entry which is preliminary data.</text>
</comment>
<dbReference type="RefSeq" id="WP_184127411.1">
    <property type="nucleotide sequence ID" value="NZ_JACHFL010000001.1"/>
</dbReference>
<sequence length="69" mass="7481">MNLPDARGAADAAMKEKGLTQKDLAALLGSHQTAVSRTLGSNLIDRRSLWPRLLDALGLEIVIQRKGEK</sequence>
<dbReference type="Gene3D" id="1.10.260.40">
    <property type="entry name" value="lambda repressor-like DNA-binding domains"/>
    <property type="match status" value="1"/>
</dbReference>
<organism evidence="2 3">
    <name type="scientific">Deinococcus humi</name>
    <dbReference type="NCBI Taxonomy" id="662880"/>
    <lineage>
        <taxon>Bacteria</taxon>
        <taxon>Thermotogati</taxon>
        <taxon>Deinococcota</taxon>
        <taxon>Deinococci</taxon>
        <taxon>Deinococcales</taxon>
        <taxon>Deinococcaceae</taxon>
        <taxon>Deinococcus</taxon>
    </lineage>
</organism>
<dbReference type="PROSITE" id="PS50943">
    <property type="entry name" value="HTH_CROC1"/>
    <property type="match status" value="1"/>
</dbReference>
<evidence type="ECO:0000313" key="2">
    <source>
        <dbReference type="EMBL" id="MBB5361325.1"/>
    </source>
</evidence>
<dbReference type="SUPFAM" id="SSF47413">
    <property type="entry name" value="lambda repressor-like DNA-binding domains"/>
    <property type="match status" value="1"/>
</dbReference>
<accession>A0A7W8JQF8</accession>
<reference evidence="2 3" key="1">
    <citation type="submission" date="2020-08" db="EMBL/GenBank/DDBJ databases">
        <title>Genomic Encyclopedia of Type Strains, Phase IV (KMG-IV): sequencing the most valuable type-strain genomes for metagenomic binning, comparative biology and taxonomic classification.</title>
        <authorList>
            <person name="Goeker M."/>
        </authorList>
    </citation>
    <scope>NUCLEOTIDE SEQUENCE [LARGE SCALE GENOMIC DNA]</scope>
    <source>
        <strain evidence="2 3">DSM 27939</strain>
    </source>
</reference>
<dbReference type="GO" id="GO:0003677">
    <property type="term" value="F:DNA binding"/>
    <property type="evidence" value="ECO:0007669"/>
    <property type="project" value="InterPro"/>
</dbReference>
<evidence type="ECO:0000313" key="3">
    <source>
        <dbReference type="Proteomes" id="UP000552709"/>
    </source>
</evidence>
<dbReference type="EMBL" id="JACHFL010000001">
    <property type="protein sequence ID" value="MBB5361325.1"/>
    <property type="molecule type" value="Genomic_DNA"/>
</dbReference>
<evidence type="ECO:0000259" key="1">
    <source>
        <dbReference type="PROSITE" id="PS50943"/>
    </source>
</evidence>
<proteinExistence type="predicted"/>
<feature type="domain" description="HTH cro/C1-type" evidence="1">
    <location>
        <begin position="12"/>
        <end position="37"/>
    </location>
</feature>
<dbReference type="InterPro" id="IPR001387">
    <property type="entry name" value="Cro/C1-type_HTH"/>
</dbReference>
<name>A0A7W8JQF8_9DEIO</name>
<gene>
    <name evidence="2" type="ORF">HNQ08_000396</name>
</gene>
<dbReference type="Proteomes" id="UP000552709">
    <property type="component" value="Unassembled WGS sequence"/>
</dbReference>
<dbReference type="InterPro" id="IPR010982">
    <property type="entry name" value="Lambda_DNA-bd_dom_sf"/>
</dbReference>